<keyword evidence="1" id="KW-0732">Signal</keyword>
<gene>
    <name evidence="2" type="ORF">KV110_36685</name>
</gene>
<proteinExistence type="predicted"/>
<organism evidence="2 3">
    <name type="scientific">Nocardia iowensis</name>
    <dbReference type="NCBI Taxonomy" id="204891"/>
    <lineage>
        <taxon>Bacteria</taxon>
        <taxon>Bacillati</taxon>
        <taxon>Actinomycetota</taxon>
        <taxon>Actinomycetes</taxon>
        <taxon>Mycobacteriales</taxon>
        <taxon>Nocardiaceae</taxon>
        <taxon>Nocardia</taxon>
    </lineage>
</organism>
<dbReference type="RefSeq" id="WP_218471711.1">
    <property type="nucleotide sequence ID" value="NZ_BAABJN010000006.1"/>
</dbReference>
<dbReference type="Pfam" id="PF09203">
    <property type="entry name" value="MspA"/>
    <property type="match status" value="1"/>
</dbReference>
<feature type="signal peptide" evidence="1">
    <location>
        <begin position="1"/>
        <end position="31"/>
    </location>
</feature>
<protein>
    <submittedName>
        <fullName evidence="2">MspA family porin</fullName>
    </submittedName>
</protein>
<dbReference type="InterPro" id="IPR015286">
    <property type="entry name" value="Porin_fam_mycobact-type"/>
</dbReference>
<reference evidence="2 3" key="1">
    <citation type="submission" date="2021-07" db="EMBL/GenBank/DDBJ databases">
        <title>Whole Genome Sequence of Nocardia Iowensis.</title>
        <authorList>
            <person name="Lamm A."/>
            <person name="Collins-Fairclough A.M."/>
            <person name="Bunk B."/>
            <person name="Sproer C."/>
        </authorList>
    </citation>
    <scope>NUCLEOTIDE SEQUENCE [LARGE SCALE GENOMIC DNA]</scope>
    <source>
        <strain evidence="2 3">NRRL 5646</strain>
    </source>
</reference>
<evidence type="ECO:0000313" key="3">
    <source>
        <dbReference type="Proteomes" id="UP000694257"/>
    </source>
</evidence>
<dbReference type="Proteomes" id="UP000694257">
    <property type="component" value="Chromosome"/>
</dbReference>
<feature type="chain" id="PRO_5046327416" evidence="1">
    <location>
        <begin position="32"/>
        <end position="220"/>
    </location>
</feature>
<name>A0ABX8RPL1_NOCIO</name>
<evidence type="ECO:0000256" key="1">
    <source>
        <dbReference type="SAM" id="SignalP"/>
    </source>
</evidence>
<accession>A0ABX8RPL1</accession>
<dbReference type="EMBL" id="CP078145">
    <property type="protein sequence ID" value="QXN90844.1"/>
    <property type="molecule type" value="Genomic_DNA"/>
</dbReference>
<keyword evidence="3" id="KW-1185">Reference proteome</keyword>
<evidence type="ECO:0000313" key="2">
    <source>
        <dbReference type="EMBL" id="QXN90844.1"/>
    </source>
</evidence>
<sequence length="220" mass="22522">MINRKKLTRQAGLGAAAAVALGLFSTGAADADIFIPLPGGETHKTLADGTVVTIELVDESADINLSVGATPEHRSVWVSGTAQVELSGTPEGKGGSIFPGYTVGCEVDIAGGGAAGGLDWSGNAIEPNAGTAIGGNLSLGPGQMKSFYVLDLEQGDDFGSAVHETRNQFEGNHGSVSWADETIDLTGCGGPAQARAFVSLSVETDQVVTWMTLWGEPFTI</sequence>